<organism evidence="4">
    <name type="scientific">Bionectria ochroleuca</name>
    <name type="common">Gliocladium roseum</name>
    <dbReference type="NCBI Taxonomy" id="29856"/>
    <lineage>
        <taxon>Eukaryota</taxon>
        <taxon>Fungi</taxon>
        <taxon>Dikarya</taxon>
        <taxon>Ascomycota</taxon>
        <taxon>Pezizomycotina</taxon>
        <taxon>Sordariomycetes</taxon>
        <taxon>Hypocreomycetidae</taxon>
        <taxon>Hypocreales</taxon>
        <taxon>Bionectriaceae</taxon>
        <taxon>Clonostachys</taxon>
    </lineage>
</organism>
<keyword evidence="2" id="KW-0677">Repeat</keyword>
<dbReference type="SUPFAM" id="SSF50969">
    <property type="entry name" value="YVTN repeat-like/Quinoprotein amine dehydrogenase"/>
    <property type="match status" value="1"/>
</dbReference>
<keyword evidence="1 3" id="KW-0853">WD repeat</keyword>
<accession>A0A0B7KBV5</accession>
<sequence>MSVPLFIFAATVCRFIGDHVYGHPDKLLNEVLDFETKTQESQPQLDKTYFPVVNQLIAGRSTKHQQQILQRFRLVVGSMILLATPLSKQTLGRVLGMEDDEIDHLLAGLHSVINIPSAPKSPLRLFHLSFRDFLLDLDKKNSPFWVDETIAHAHLASRSLITLDKNLKRNIRSITDWSKSRKDLNLEPAQIESFIYPEVQYACTYWVHHFDMAGADLVDDGQVFAFMKIHFLHWLEALSLLGQAHECTLHIKTLQRISSPVHGMELLEFLHDAEYFTLAYTSAIDTFPLQIYWSLLAFTPIKSIFRKLYTSTMSEGTNIRITGESEWSYCVQTLKATQADRTQHVAFSQDSALIATTDSVGGIWVWNSVNGELIRNVKPPDHVENLAPPIFSPDSSLICSTALTWSHATNQVWNIIMGEQFLSTSRLSSIGGDLRTFPPPAAYIERQSESTMGIWRVEQDSPKVVGLLKARDSRDLKYAYSVDYKFIAISGNDKSGHEAWTQIRNVNSGTLVSSWRQRSFRAGCLNFSHNSALLAVCSLRVYRRTGHLALYDVNTGEPLETSFYGVPPYVCSVAFSHDSVLMATGSLSGEIQLWRTKTGECVQTLGGYSHGFTSIVFSHDSRLLASASENNIIRLWRVAEAEKNNIREQRLHKETHTITISPDVKKIATLDDAGLCMWSADTGDCTWSYRCHPRASLLFSPNSAFILVQETQEFGKINKSGLLHTDTGDCVCLKGRAQKNLEGTFSHDSALIAFTDVGSSASYISVWRITAGNCVGRFKCPRANWRNLSFSQDSKLVAAIGNGVLCTWDIASGQCRQQTMPESYVNGSYLSITFSANLDWAAGINLYDEIRVWKCDTGTLVYDDYVPLLDPETFDINYAIIFVQNSNYIIVSYSTGLIYILDLQTGTWLVRTRNLYPNHGAVSFQPESSQLLVGTGVIEMVNLPPNPLPSAPSSSSEALHKSIKPRRSGYGISLDYSWITWDDDNFFYLPLSYQPDEFDAILVSGSVVIIGYKRLSKTVVFKFSSARGSKPVADIHFIDHCNPTPSSQ</sequence>
<dbReference type="PANTHER" id="PTHR44019">
    <property type="entry name" value="WD REPEAT-CONTAINING PROTEIN 55"/>
    <property type="match status" value="1"/>
</dbReference>
<dbReference type="PROSITE" id="PS50294">
    <property type="entry name" value="WD_REPEATS_REGION"/>
    <property type="match status" value="1"/>
</dbReference>
<evidence type="ECO:0000313" key="4">
    <source>
        <dbReference type="EMBL" id="CEO55043.1"/>
    </source>
</evidence>
<dbReference type="SMART" id="SM00320">
    <property type="entry name" value="WD40"/>
    <property type="match status" value="6"/>
</dbReference>
<evidence type="ECO:0000256" key="1">
    <source>
        <dbReference type="ARBA" id="ARBA00022574"/>
    </source>
</evidence>
<dbReference type="PROSITE" id="PS50082">
    <property type="entry name" value="WD_REPEATS_2"/>
    <property type="match status" value="2"/>
</dbReference>
<dbReference type="PANTHER" id="PTHR44019:SF8">
    <property type="entry name" value="POC1 CENTRIOLAR PROTEIN HOMOLOG"/>
    <property type="match status" value="1"/>
</dbReference>
<dbReference type="InterPro" id="IPR036322">
    <property type="entry name" value="WD40_repeat_dom_sf"/>
</dbReference>
<name>A0A0B7KBV5_BIOOC</name>
<dbReference type="Gene3D" id="2.130.10.10">
    <property type="entry name" value="YVTN repeat-like/Quinoprotein amine dehydrogenase"/>
    <property type="match status" value="3"/>
</dbReference>
<feature type="repeat" description="WD" evidence="3">
    <location>
        <begin position="563"/>
        <end position="604"/>
    </location>
</feature>
<evidence type="ECO:0000256" key="2">
    <source>
        <dbReference type="ARBA" id="ARBA00022737"/>
    </source>
</evidence>
<dbReference type="InterPro" id="IPR050505">
    <property type="entry name" value="WDR55/POC1"/>
</dbReference>
<proteinExistence type="predicted"/>
<dbReference type="InterPro" id="IPR015943">
    <property type="entry name" value="WD40/YVTN_repeat-like_dom_sf"/>
</dbReference>
<dbReference type="InterPro" id="IPR011044">
    <property type="entry name" value="Quino_amine_DH_bsu"/>
</dbReference>
<dbReference type="SUPFAM" id="SSF50978">
    <property type="entry name" value="WD40 repeat-like"/>
    <property type="match status" value="1"/>
</dbReference>
<feature type="repeat" description="WD" evidence="3">
    <location>
        <begin position="605"/>
        <end position="646"/>
    </location>
</feature>
<dbReference type="InterPro" id="IPR001680">
    <property type="entry name" value="WD40_rpt"/>
</dbReference>
<gene>
    <name evidence="4" type="ORF">BN869_000011101_1</name>
</gene>
<protein>
    <submittedName>
        <fullName evidence="4">Uncharacterized protein</fullName>
    </submittedName>
</protein>
<dbReference type="AlphaFoldDB" id="A0A0B7KBV5"/>
<dbReference type="EMBL" id="CDPU01000048">
    <property type="protein sequence ID" value="CEO55043.1"/>
    <property type="molecule type" value="Genomic_DNA"/>
</dbReference>
<evidence type="ECO:0000256" key="3">
    <source>
        <dbReference type="PROSITE-ProRule" id="PRU00221"/>
    </source>
</evidence>
<reference evidence="4" key="1">
    <citation type="submission" date="2015-01" db="EMBL/GenBank/DDBJ databases">
        <authorList>
            <person name="Durling Mikael"/>
        </authorList>
    </citation>
    <scope>NUCLEOTIDE SEQUENCE</scope>
</reference>
<dbReference type="Pfam" id="PF00400">
    <property type="entry name" value="WD40"/>
    <property type="match status" value="2"/>
</dbReference>